<dbReference type="RefSeq" id="WP_076325889.1">
    <property type="nucleotide sequence ID" value="NZ_MRTF01000013.1"/>
</dbReference>
<feature type="signal peptide" evidence="1">
    <location>
        <begin position="1"/>
        <end position="32"/>
    </location>
</feature>
<dbReference type="InterPro" id="IPR012854">
    <property type="entry name" value="Cu_amine_oxidase-like_N"/>
</dbReference>
<evidence type="ECO:0000313" key="5">
    <source>
        <dbReference type="Proteomes" id="UP000187074"/>
    </source>
</evidence>
<feature type="chain" id="PRO_5038426708" evidence="1">
    <location>
        <begin position="33"/>
        <end position="420"/>
    </location>
</feature>
<sequence length="420" mass="45186">MFKQWKKGLAAVTGTLTLAVALVGPGVAPAYADEVTSKDTYHIVALGDSLTVGYEPGMDLNSKPYGFVDRLYEQGLFHGRTEVTNLGIGGLKTDGLNHYVKAVLDERAITAEELQPGLSGIDPRTKQMGADAAKAKPIIANADLITITIGGNDMMSLVSTVETLSDEELKAKMQELFKTYTDNVSSVITNLHAINPDASIVVADQYNPVPKVADEVAYVKLLAASGEFTKLVEGVADSFATQGVNIKVAHVAKKFVGSELTMTHILKDDIHPNQYGYETMAGVFAETIWGSYKNPPVQEQGQPMRIIVKGQELNTPYKPILRDNLNYVAIQDIVNAVGATTTWENKTSSATITFGDQTVVVKIGAKTVQVNGTAVPIDTPAFLQKVGKEDKTYVPLAVIASGLGFDVQYSTKLRTAFINL</sequence>
<dbReference type="PANTHER" id="PTHR30383">
    <property type="entry name" value="THIOESTERASE 1/PROTEASE 1/LYSOPHOSPHOLIPASE L1"/>
    <property type="match status" value="1"/>
</dbReference>
<feature type="domain" description="SGNH hydrolase-type esterase" evidence="3">
    <location>
        <begin position="45"/>
        <end position="278"/>
    </location>
</feature>
<dbReference type="InterPro" id="IPR013830">
    <property type="entry name" value="SGNH_hydro"/>
</dbReference>
<evidence type="ECO:0000313" key="4">
    <source>
        <dbReference type="EMBL" id="OME88662.1"/>
    </source>
</evidence>
<keyword evidence="1" id="KW-0732">Signal</keyword>
<feature type="domain" description="Copper amine oxidase-like N-terminal" evidence="2">
    <location>
        <begin position="308"/>
        <end position="418"/>
    </location>
</feature>
<dbReference type="InterPro" id="IPR036582">
    <property type="entry name" value="Mao_N_sf"/>
</dbReference>
<dbReference type="InterPro" id="IPR051532">
    <property type="entry name" value="Ester_Hydrolysis_Enzymes"/>
</dbReference>
<dbReference type="AlphaFoldDB" id="A0A1R1ASW4"/>
<dbReference type="InterPro" id="IPR036514">
    <property type="entry name" value="SGNH_hydro_sf"/>
</dbReference>
<evidence type="ECO:0000259" key="3">
    <source>
        <dbReference type="Pfam" id="PF13472"/>
    </source>
</evidence>
<accession>A0A1R1ASW4</accession>
<dbReference type="SUPFAM" id="SSF52266">
    <property type="entry name" value="SGNH hydrolase"/>
    <property type="match status" value="1"/>
</dbReference>
<dbReference type="Gene3D" id="3.40.50.1110">
    <property type="entry name" value="SGNH hydrolase"/>
    <property type="match status" value="1"/>
</dbReference>
<proteinExistence type="predicted"/>
<dbReference type="STRING" id="1401.BK123_29360"/>
<dbReference type="Pfam" id="PF13472">
    <property type="entry name" value="Lipase_GDSL_2"/>
    <property type="match status" value="1"/>
</dbReference>
<dbReference type="OrthoDB" id="2987164at2"/>
<protein>
    <submittedName>
        <fullName evidence="4">Copper amine oxidase</fullName>
    </submittedName>
</protein>
<dbReference type="PANTHER" id="PTHR30383:SF27">
    <property type="entry name" value="SPORE GERMINATION LIPASE LIPC"/>
    <property type="match status" value="1"/>
</dbReference>
<gene>
    <name evidence="4" type="ORF">BK123_29360</name>
</gene>
<evidence type="ECO:0000259" key="2">
    <source>
        <dbReference type="Pfam" id="PF07833"/>
    </source>
</evidence>
<dbReference type="Gene3D" id="3.30.457.10">
    <property type="entry name" value="Copper amine oxidase-like, N-terminal domain"/>
    <property type="match status" value="1"/>
</dbReference>
<dbReference type="Pfam" id="PF07833">
    <property type="entry name" value="Cu_amine_oxidN1"/>
    <property type="match status" value="1"/>
</dbReference>
<dbReference type="GO" id="GO:0004622">
    <property type="term" value="F:phosphatidylcholine lysophospholipase activity"/>
    <property type="evidence" value="ECO:0007669"/>
    <property type="project" value="TreeGrafter"/>
</dbReference>
<evidence type="ECO:0000256" key="1">
    <source>
        <dbReference type="SAM" id="SignalP"/>
    </source>
</evidence>
<dbReference type="SUPFAM" id="SSF55383">
    <property type="entry name" value="Copper amine oxidase, domain N"/>
    <property type="match status" value="1"/>
</dbReference>
<reference evidence="4 5" key="1">
    <citation type="submission" date="2016-11" db="EMBL/GenBank/DDBJ databases">
        <title>Paenibacillus species isolates.</title>
        <authorList>
            <person name="Beno S.M."/>
        </authorList>
    </citation>
    <scope>NUCLEOTIDE SEQUENCE [LARGE SCALE GENOMIC DNA]</scope>
    <source>
        <strain evidence="4 5">FSL F4-0100</strain>
    </source>
</reference>
<name>A0A1R1ASW4_PAELA</name>
<organism evidence="4 5">
    <name type="scientific">Paenibacillus lautus</name>
    <name type="common">Bacillus lautus</name>
    <dbReference type="NCBI Taxonomy" id="1401"/>
    <lineage>
        <taxon>Bacteria</taxon>
        <taxon>Bacillati</taxon>
        <taxon>Bacillota</taxon>
        <taxon>Bacilli</taxon>
        <taxon>Bacillales</taxon>
        <taxon>Paenibacillaceae</taxon>
        <taxon>Paenibacillus</taxon>
    </lineage>
</organism>
<dbReference type="EMBL" id="MRTF01000013">
    <property type="protein sequence ID" value="OME88662.1"/>
    <property type="molecule type" value="Genomic_DNA"/>
</dbReference>
<comment type="caution">
    <text evidence="4">The sequence shown here is derived from an EMBL/GenBank/DDBJ whole genome shotgun (WGS) entry which is preliminary data.</text>
</comment>
<dbReference type="Proteomes" id="UP000187074">
    <property type="component" value="Unassembled WGS sequence"/>
</dbReference>